<accession>A0A495JFH9</accession>
<feature type="chain" id="PRO_5019826904" description="beta-N-acetylhexosaminidase" evidence="7">
    <location>
        <begin position="27"/>
        <end position="581"/>
    </location>
</feature>
<dbReference type="InterPro" id="IPR050226">
    <property type="entry name" value="NagZ_Beta-hexosaminidase"/>
</dbReference>
<dbReference type="InterPro" id="IPR036881">
    <property type="entry name" value="Glyco_hydro_3_C_sf"/>
</dbReference>
<dbReference type="Gene3D" id="3.20.20.300">
    <property type="entry name" value="Glycoside hydrolase, family 3, N-terminal domain"/>
    <property type="match status" value="1"/>
</dbReference>
<proteinExistence type="inferred from homology"/>
<dbReference type="Gene3D" id="3.40.50.1700">
    <property type="entry name" value="Glycoside hydrolase family 3 C-terminal domain"/>
    <property type="match status" value="1"/>
</dbReference>
<name>A0A495JFH9_9ACTN</name>
<feature type="signal peptide" evidence="7">
    <location>
        <begin position="1"/>
        <end position="26"/>
    </location>
</feature>
<evidence type="ECO:0000256" key="6">
    <source>
        <dbReference type="SAM" id="MobiDB-lite"/>
    </source>
</evidence>
<dbReference type="GO" id="GO:0009254">
    <property type="term" value="P:peptidoglycan turnover"/>
    <property type="evidence" value="ECO:0007669"/>
    <property type="project" value="TreeGrafter"/>
</dbReference>
<evidence type="ECO:0000256" key="1">
    <source>
        <dbReference type="ARBA" id="ARBA00001231"/>
    </source>
</evidence>
<feature type="region of interest" description="Disordered" evidence="6">
    <location>
        <begin position="562"/>
        <end position="581"/>
    </location>
</feature>
<dbReference type="InterPro" id="IPR001764">
    <property type="entry name" value="Glyco_hydro_3_N"/>
</dbReference>
<dbReference type="OrthoDB" id="9805821at2"/>
<comment type="catalytic activity">
    <reaction evidence="1">
        <text>Hydrolysis of terminal non-reducing N-acetyl-D-hexosamine residues in N-acetyl-beta-D-hexosaminides.</text>
        <dbReference type="EC" id="3.2.1.52"/>
    </reaction>
</comment>
<evidence type="ECO:0000256" key="7">
    <source>
        <dbReference type="SAM" id="SignalP"/>
    </source>
</evidence>
<dbReference type="AlphaFoldDB" id="A0A495JFH9"/>
<sequence>MPIPLRRTLAALAVLAALTATGCAGRSDQGATGADPGCPAGQQCGSATPVAPGPSGGADPAARAAELVGRLTDEDMVGQVLMPYAYGNSATKVTAGSAAGNKALAGVDTPAEMIAKYRLGGLILVGFSADDPTGKNQVTTNVDNPAQVHELTGGLQAAGAQLPAGAAPLLIGTDQEFGVVTRIGTGVTVLPSAMAFGAAADPALTESAWQAAGTELAALGINVDFAPDADVLGAHSTVIGSRSFGDDPKATSAQVAAAVRGLQGAGVAATLKHFPGHGHTAADSHDNLPVLTQDRAALDAGDLPPFTAGIAAGAGLVMSGHLDVTAIDPGTSATFSHKVLTDLLRGELGFKGVVVSDGMNMAPAEVYPPGEAAVRAINAGNDLLLMPPNVTQAYDGLLAAVRAGTLPRTRLVEAATRVLTLKFTLAGRTAPAMSTLDSAAHREAARRVATASVTALRGTCAEAAVRGPVTVTASNGREKTAAALASALTAAGVQVVPQGGTVVHLVGYGDAAADLNATAGVTVAMDTPYLLESAKSPVLLATYSSSTVSMAALADVLAGKARPTGHSPVPVTGLSRGSCTA</sequence>
<evidence type="ECO:0000256" key="3">
    <source>
        <dbReference type="ARBA" id="ARBA00012663"/>
    </source>
</evidence>
<dbReference type="PROSITE" id="PS51257">
    <property type="entry name" value="PROKAR_LIPOPROTEIN"/>
    <property type="match status" value="1"/>
</dbReference>
<dbReference type="PANTHER" id="PTHR30480">
    <property type="entry name" value="BETA-HEXOSAMINIDASE-RELATED"/>
    <property type="match status" value="1"/>
</dbReference>
<organism evidence="9 10">
    <name type="scientific">Micromonospora pisi</name>
    <dbReference type="NCBI Taxonomy" id="589240"/>
    <lineage>
        <taxon>Bacteria</taxon>
        <taxon>Bacillati</taxon>
        <taxon>Actinomycetota</taxon>
        <taxon>Actinomycetes</taxon>
        <taxon>Micromonosporales</taxon>
        <taxon>Micromonosporaceae</taxon>
        <taxon>Micromonospora</taxon>
    </lineage>
</organism>
<dbReference type="PRINTS" id="PR00133">
    <property type="entry name" value="GLHYDRLASE3"/>
</dbReference>
<dbReference type="InterPro" id="IPR019800">
    <property type="entry name" value="Glyco_hydro_3_AS"/>
</dbReference>
<keyword evidence="5" id="KW-0326">Glycosidase</keyword>
<evidence type="ECO:0000313" key="9">
    <source>
        <dbReference type="EMBL" id="RKR87491.1"/>
    </source>
</evidence>
<dbReference type="Proteomes" id="UP000277671">
    <property type="component" value="Unassembled WGS sequence"/>
</dbReference>
<dbReference type="PROSITE" id="PS00775">
    <property type="entry name" value="GLYCOSYL_HYDROL_F3"/>
    <property type="match status" value="1"/>
</dbReference>
<dbReference type="InterPro" id="IPR036962">
    <property type="entry name" value="Glyco_hydro_3_N_sf"/>
</dbReference>
<keyword evidence="10" id="KW-1185">Reference proteome</keyword>
<evidence type="ECO:0000259" key="8">
    <source>
        <dbReference type="Pfam" id="PF00933"/>
    </source>
</evidence>
<dbReference type="InterPro" id="IPR017853">
    <property type="entry name" value="GH"/>
</dbReference>
<gene>
    <name evidence="9" type="ORF">BDK92_1769</name>
</gene>
<evidence type="ECO:0000313" key="10">
    <source>
        <dbReference type="Proteomes" id="UP000277671"/>
    </source>
</evidence>
<comment type="caution">
    <text evidence="9">The sequence shown here is derived from an EMBL/GenBank/DDBJ whole genome shotgun (WGS) entry which is preliminary data.</text>
</comment>
<evidence type="ECO:0000256" key="2">
    <source>
        <dbReference type="ARBA" id="ARBA00005336"/>
    </source>
</evidence>
<keyword evidence="4" id="KW-0378">Hydrolase</keyword>
<evidence type="ECO:0000256" key="5">
    <source>
        <dbReference type="ARBA" id="ARBA00023295"/>
    </source>
</evidence>
<dbReference type="Pfam" id="PF00933">
    <property type="entry name" value="Glyco_hydro_3"/>
    <property type="match status" value="1"/>
</dbReference>
<dbReference type="RefSeq" id="WP_121156261.1">
    <property type="nucleotide sequence ID" value="NZ_RBKT01000001.1"/>
</dbReference>
<feature type="domain" description="Glycoside hydrolase family 3 N-terminal" evidence="8">
    <location>
        <begin position="108"/>
        <end position="421"/>
    </location>
</feature>
<dbReference type="EC" id="3.2.1.52" evidence="3"/>
<dbReference type="EMBL" id="RBKT01000001">
    <property type="protein sequence ID" value="RKR87491.1"/>
    <property type="molecule type" value="Genomic_DNA"/>
</dbReference>
<dbReference type="SUPFAM" id="SSF51445">
    <property type="entry name" value="(Trans)glycosidases"/>
    <property type="match status" value="1"/>
</dbReference>
<keyword evidence="7" id="KW-0732">Signal</keyword>
<dbReference type="PANTHER" id="PTHR30480:SF13">
    <property type="entry name" value="BETA-HEXOSAMINIDASE"/>
    <property type="match status" value="1"/>
</dbReference>
<protein>
    <recommendedName>
        <fullName evidence="3">beta-N-acetylhexosaminidase</fullName>
        <ecNumber evidence="3">3.2.1.52</ecNumber>
    </recommendedName>
</protein>
<dbReference type="GO" id="GO:0004563">
    <property type="term" value="F:beta-N-acetylhexosaminidase activity"/>
    <property type="evidence" value="ECO:0007669"/>
    <property type="project" value="UniProtKB-EC"/>
</dbReference>
<comment type="similarity">
    <text evidence="2">Belongs to the glycosyl hydrolase 3 family.</text>
</comment>
<evidence type="ECO:0000256" key="4">
    <source>
        <dbReference type="ARBA" id="ARBA00022801"/>
    </source>
</evidence>
<reference evidence="9 10" key="1">
    <citation type="submission" date="2018-10" db="EMBL/GenBank/DDBJ databases">
        <title>Sequencing the genomes of 1000 actinobacteria strains.</title>
        <authorList>
            <person name="Klenk H.-P."/>
        </authorList>
    </citation>
    <scope>NUCLEOTIDE SEQUENCE [LARGE SCALE GENOMIC DNA]</scope>
    <source>
        <strain evidence="9 10">DSM 45175</strain>
    </source>
</reference>
<dbReference type="GO" id="GO:0005975">
    <property type="term" value="P:carbohydrate metabolic process"/>
    <property type="evidence" value="ECO:0007669"/>
    <property type="project" value="InterPro"/>
</dbReference>